<evidence type="ECO:0008006" key="4">
    <source>
        <dbReference type="Google" id="ProtNLM"/>
    </source>
</evidence>
<keyword evidence="1" id="KW-0732">Signal</keyword>
<dbReference type="PROSITE" id="PS51257">
    <property type="entry name" value="PROKAR_LIPOPROTEIN"/>
    <property type="match status" value="1"/>
</dbReference>
<comment type="caution">
    <text evidence="2">The sequence shown here is derived from an EMBL/GenBank/DDBJ whole genome shotgun (WGS) entry which is preliminary data.</text>
</comment>
<evidence type="ECO:0000313" key="2">
    <source>
        <dbReference type="EMBL" id="RDW18615.1"/>
    </source>
</evidence>
<evidence type="ECO:0000313" key="3">
    <source>
        <dbReference type="Proteomes" id="UP000256520"/>
    </source>
</evidence>
<feature type="chain" id="PRO_5039269249" description="DUF4871 domain-containing protein" evidence="1">
    <location>
        <begin position="19"/>
        <end position="151"/>
    </location>
</feature>
<name>A0A3D8PUJ8_9BACI</name>
<organism evidence="2 3">
    <name type="scientific">Oceanobacillus chungangensis</name>
    <dbReference type="NCBI Taxonomy" id="1229152"/>
    <lineage>
        <taxon>Bacteria</taxon>
        <taxon>Bacillati</taxon>
        <taxon>Bacillota</taxon>
        <taxon>Bacilli</taxon>
        <taxon>Bacillales</taxon>
        <taxon>Bacillaceae</taxon>
        <taxon>Oceanobacillus</taxon>
    </lineage>
</organism>
<dbReference type="AlphaFoldDB" id="A0A3D8PUJ8"/>
<dbReference type="EMBL" id="PIOD01000010">
    <property type="protein sequence ID" value="RDW18615.1"/>
    <property type="molecule type" value="Genomic_DNA"/>
</dbReference>
<evidence type="ECO:0000256" key="1">
    <source>
        <dbReference type="SAM" id="SignalP"/>
    </source>
</evidence>
<proteinExistence type="predicted"/>
<gene>
    <name evidence="2" type="ORF">CWR45_09865</name>
</gene>
<dbReference type="RefSeq" id="WP_115749710.1">
    <property type="nucleotide sequence ID" value="NZ_PIOD01000010.1"/>
</dbReference>
<protein>
    <recommendedName>
        <fullName evidence="4">DUF4871 domain-containing protein</fullName>
    </recommendedName>
</protein>
<reference evidence="3" key="1">
    <citation type="submission" date="2017-11" db="EMBL/GenBank/DDBJ databases">
        <authorList>
            <person name="Zhu W."/>
        </authorList>
    </citation>
    <scope>NUCLEOTIDE SEQUENCE [LARGE SCALE GENOMIC DNA]</scope>
    <source>
        <strain evidence="3">CAU 1051</strain>
    </source>
</reference>
<sequence length="151" mass="17358">MKRFCTFLLGLFFVVSLAGCFGEEYDFSPPTASLTNPDDISQEEKLAEANIDWTYDEKYNEETDDILSLAKKQNKMYFNSRQRVQFNLEDGHFDAKDVKISLWQDENKIDLAIDNAGQYFNLPKEKGEYMIVLDLPTDKGTAQYVGSIVIQ</sequence>
<dbReference type="OrthoDB" id="2938139at2"/>
<accession>A0A3D8PUJ8</accession>
<feature type="signal peptide" evidence="1">
    <location>
        <begin position="1"/>
        <end position="18"/>
    </location>
</feature>
<keyword evidence="3" id="KW-1185">Reference proteome</keyword>
<dbReference type="Proteomes" id="UP000256520">
    <property type="component" value="Unassembled WGS sequence"/>
</dbReference>